<sequence>MCPCSLHPRPACASQRCGRSGARQGLWLARHPTAPSGLSLAAVEGGGGERTGLQASAATRQAGSAAAASVTGRPQLRTAAAAVPPGRCHVGHAGVSGATPQALPPDRPAWDARHVRARASGEAGGGGGGDRLGGPTTRLWARQGSGRGVTGCDVYKRTAPGGTSPHHPPSIIHPSSVLTPQPPSITLLLIVVLCNPALDASPRIPSLPPPRRANPANTLLPYRSSQSPSGTHPTMEAMYVKAVHDGTIRRLSVSPTDCEGLRAAVAAAFDLPTPSEVAFTWEDDEGDAVALATNADVDEARRVGGGLLRLTLTPVGAPTPTTDRAAPKAAAALTARQMARAAAVAAAQQQARGARVAKKADAKAARAVRAAAAKEVKAAAGREAKAARQAAAAAAKAERIAAHAEGKAANRRAAVAARQAAKAAAAATDGEATVEGGADGAAGGGRRGGRGGGRRGGRDGQVPNWGAAYFSPGGLGQFADAAAAGGAPPTAAPLCGGGMDAAAAALYSIPAVATALATAGRGRGFWHAECARRGVGPATDAAAAVAMRAVAAAGVGPVSRAVVAALDGVAGRAFVASAAAGGEAGAAAGGPRPGSPALDADAVDGAAGALEGALLDEGVSADDAAAIMAGVRAVLSERLVVKAIRYMAAATTADGAADEAVAAAVATALATHPPRTCCGRCGVSPIVGTRYRPAADADATDDADLCGRCYDAAAPAAGRYEALPHPWLAAPAYARLAADGDAAAVPPAPLRFYARGPRVAHLQAVLIAGGHLSPRQVAGAVGWYGPATRGAVAGVQQAAGVAGRVREVGMYDARTRAVLLEAVKNPSGAPVAVPARDAMDVAQVPSQA</sequence>
<gene>
    <name evidence="1" type="ORF">I4F81_012081</name>
</gene>
<evidence type="ECO:0000313" key="1">
    <source>
        <dbReference type="EMBL" id="KAK1869608.1"/>
    </source>
</evidence>
<evidence type="ECO:0000313" key="2">
    <source>
        <dbReference type="Proteomes" id="UP000798662"/>
    </source>
</evidence>
<comment type="caution">
    <text evidence="1">The sequence shown here is derived from an EMBL/GenBank/DDBJ whole genome shotgun (WGS) entry which is preliminary data.</text>
</comment>
<reference evidence="1" key="1">
    <citation type="submission" date="2019-11" db="EMBL/GenBank/DDBJ databases">
        <title>Nori genome reveals adaptations in red seaweeds to the harsh intertidal environment.</title>
        <authorList>
            <person name="Wang D."/>
            <person name="Mao Y."/>
        </authorList>
    </citation>
    <scope>NUCLEOTIDE SEQUENCE</scope>
    <source>
        <tissue evidence="1">Gametophyte</tissue>
    </source>
</reference>
<dbReference type="EMBL" id="CM020620">
    <property type="protein sequence ID" value="KAK1869608.1"/>
    <property type="molecule type" value="Genomic_DNA"/>
</dbReference>
<dbReference type="Proteomes" id="UP000798662">
    <property type="component" value="Chromosome 3"/>
</dbReference>
<accession>A0ACC3CIB5</accession>
<proteinExistence type="predicted"/>
<name>A0ACC3CIB5_PYRYE</name>
<organism evidence="1 2">
    <name type="scientific">Pyropia yezoensis</name>
    <name type="common">Susabi-nori</name>
    <name type="synonym">Porphyra yezoensis</name>
    <dbReference type="NCBI Taxonomy" id="2788"/>
    <lineage>
        <taxon>Eukaryota</taxon>
        <taxon>Rhodophyta</taxon>
        <taxon>Bangiophyceae</taxon>
        <taxon>Bangiales</taxon>
        <taxon>Bangiaceae</taxon>
        <taxon>Pyropia</taxon>
    </lineage>
</organism>
<protein>
    <submittedName>
        <fullName evidence="1">Uncharacterized protein</fullName>
    </submittedName>
</protein>
<keyword evidence="2" id="KW-1185">Reference proteome</keyword>